<evidence type="ECO:0000313" key="2">
    <source>
        <dbReference type="Proteomes" id="UP000253551"/>
    </source>
</evidence>
<sequence>RIRWKYKRTHKKSLTTKPKVLLPTKQPKPMITSLDPTVKVKEIKQTHHRLPVFLNAFRTFPSSHRSVIKSQRKLQEKSTCELPVLVEVNTRLSSNDMHPLPHRKRSKALGLLRATFHRSNSTGGVLKPVSLSKQEEDSIVVVQVKKRKRDTILGMTRKLSEKIVEQSHKIQEKPSRIKHKFKFEL</sequence>
<dbReference type="OrthoDB" id="2259989at2759"/>
<reference evidence="1 2" key="1">
    <citation type="journal article" date="2018" name="G3 (Bethesda)">
        <title>Phylogenetic and Phylogenomic Definition of Rhizopus Species.</title>
        <authorList>
            <person name="Gryganskyi A.P."/>
            <person name="Golan J."/>
            <person name="Dolatabadi S."/>
            <person name="Mondo S."/>
            <person name="Robb S."/>
            <person name="Idnurm A."/>
            <person name="Muszewska A."/>
            <person name="Steczkiewicz K."/>
            <person name="Masonjones S."/>
            <person name="Liao H.L."/>
            <person name="Gajdeczka M.T."/>
            <person name="Anike F."/>
            <person name="Vuek A."/>
            <person name="Anishchenko I.M."/>
            <person name="Voigt K."/>
            <person name="de Hoog G.S."/>
            <person name="Smith M.E."/>
            <person name="Heitman J."/>
            <person name="Vilgalys R."/>
            <person name="Stajich J.E."/>
        </authorList>
    </citation>
    <scope>NUCLEOTIDE SEQUENCE [LARGE SCALE GENOMIC DNA]</scope>
    <source>
        <strain evidence="1 2">LSU 92-RS-03</strain>
    </source>
</reference>
<protein>
    <submittedName>
        <fullName evidence="1">Uncharacterized protein</fullName>
    </submittedName>
</protein>
<organism evidence="1 2">
    <name type="scientific">Rhizopus stolonifer</name>
    <name type="common">Rhizopus nigricans</name>
    <dbReference type="NCBI Taxonomy" id="4846"/>
    <lineage>
        <taxon>Eukaryota</taxon>
        <taxon>Fungi</taxon>
        <taxon>Fungi incertae sedis</taxon>
        <taxon>Mucoromycota</taxon>
        <taxon>Mucoromycotina</taxon>
        <taxon>Mucoromycetes</taxon>
        <taxon>Mucorales</taxon>
        <taxon>Mucorineae</taxon>
        <taxon>Rhizopodaceae</taxon>
        <taxon>Rhizopus</taxon>
    </lineage>
</organism>
<dbReference type="AlphaFoldDB" id="A0A367J0V4"/>
<name>A0A367J0V4_RHIST</name>
<keyword evidence="2" id="KW-1185">Reference proteome</keyword>
<proteinExistence type="predicted"/>
<comment type="caution">
    <text evidence="1">The sequence shown here is derived from an EMBL/GenBank/DDBJ whole genome shotgun (WGS) entry which is preliminary data.</text>
</comment>
<accession>A0A367J0V4</accession>
<feature type="non-terminal residue" evidence="1">
    <location>
        <position position="1"/>
    </location>
</feature>
<dbReference type="Proteomes" id="UP000253551">
    <property type="component" value="Unassembled WGS sequence"/>
</dbReference>
<dbReference type="EMBL" id="PJQM01004711">
    <property type="protein sequence ID" value="RCH83540.1"/>
    <property type="molecule type" value="Genomic_DNA"/>
</dbReference>
<gene>
    <name evidence="1" type="ORF">CU098_001808</name>
</gene>
<evidence type="ECO:0000313" key="1">
    <source>
        <dbReference type="EMBL" id="RCH83540.1"/>
    </source>
</evidence>